<organism evidence="4">
    <name type="scientific">Amblyomma maculatum</name>
    <name type="common">Gulf Coast tick</name>
    <dbReference type="NCBI Taxonomy" id="34609"/>
    <lineage>
        <taxon>Eukaryota</taxon>
        <taxon>Metazoa</taxon>
        <taxon>Ecdysozoa</taxon>
        <taxon>Arthropoda</taxon>
        <taxon>Chelicerata</taxon>
        <taxon>Arachnida</taxon>
        <taxon>Acari</taxon>
        <taxon>Parasitiformes</taxon>
        <taxon>Ixodida</taxon>
        <taxon>Ixodoidea</taxon>
        <taxon>Ixodidae</taxon>
        <taxon>Amblyomminae</taxon>
        <taxon>Amblyomma</taxon>
    </lineage>
</organism>
<evidence type="ECO:0000259" key="3">
    <source>
        <dbReference type="PROSITE" id="PS50102"/>
    </source>
</evidence>
<dbReference type="AlphaFoldDB" id="G3MRR0"/>
<dbReference type="PANTHER" id="PTHR32343">
    <property type="entry name" value="SERINE/ARGININE-RICH SPLICING FACTOR"/>
    <property type="match status" value="1"/>
</dbReference>
<accession>G3MRR0</accession>
<dbReference type="Gene3D" id="3.30.70.330">
    <property type="match status" value="1"/>
</dbReference>
<dbReference type="GO" id="GO:0003723">
    <property type="term" value="F:RNA binding"/>
    <property type="evidence" value="ECO:0007669"/>
    <property type="project" value="UniProtKB-UniRule"/>
</dbReference>
<dbReference type="PROSITE" id="PS50102">
    <property type="entry name" value="RRM"/>
    <property type="match status" value="1"/>
</dbReference>
<dbReference type="SMART" id="SM00360">
    <property type="entry name" value="RRM"/>
    <property type="match status" value="1"/>
</dbReference>
<dbReference type="InterPro" id="IPR012677">
    <property type="entry name" value="Nucleotide-bd_a/b_plait_sf"/>
</dbReference>
<sequence length="101" mass="11196">MANKDQGNDCQPRTLYVGNLDIAVTEELLVAVFGQMGQVKGCKIIHEPGNDPYCFVEFSDHQSAASALLAMNKRLCFGKVSVTLGWCIESSEPRYHFPVCR</sequence>
<dbReference type="SUPFAM" id="SSF54928">
    <property type="entry name" value="RNA-binding domain, RBD"/>
    <property type="match status" value="1"/>
</dbReference>
<feature type="domain" description="RRM" evidence="3">
    <location>
        <begin position="13"/>
        <end position="72"/>
    </location>
</feature>
<protein>
    <recommendedName>
        <fullName evidence="3">RRM domain-containing protein</fullName>
    </recommendedName>
</protein>
<dbReference type="InterPro" id="IPR000504">
    <property type="entry name" value="RRM_dom"/>
</dbReference>
<dbReference type="EMBL" id="JO844561">
    <property type="protein sequence ID" value="AEO36178.1"/>
    <property type="molecule type" value="mRNA"/>
</dbReference>
<keyword evidence="1 2" id="KW-0694">RNA-binding</keyword>
<dbReference type="InterPro" id="IPR035979">
    <property type="entry name" value="RBD_domain_sf"/>
</dbReference>
<evidence type="ECO:0000256" key="1">
    <source>
        <dbReference type="ARBA" id="ARBA00022884"/>
    </source>
</evidence>
<evidence type="ECO:0000256" key="2">
    <source>
        <dbReference type="PROSITE-ProRule" id="PRU00176"/>
    </source>
</evidence>
<proteinExistence type="evidence at transcript level"/>
<reference evidence="4" key="1">
    <citation type="journal article" date="2011" name="PLoS ONE">
        <title>A deep insight into the sialotranscriptome of the gulf coast tick, Amblyomma maculatum.</title>
        <authorList>
            <person name="Karim S."/>
            <person name="Singh P."/>
            <person name="Ribeiro J.M."/>
        </authorList>
    </citation>
    <scope>NUCLEOTIDE SEQUENCE</scope>
    <source>
        <tissue evidence="4">Salivary gland</tissue>
    </source>
</reference>
<evidence type="ECO:0000313" key="4">
    <source>
        <dbReference type="EMBL" id="AEO36178.1"/>
    </source>
</evidence>
<name>G3MRR0_AMBMU</name>
<dbReference type="Pfam" id="PF00076">
    <property type="entry name" value="RRM_1"/>
    <property type="match status" value="1"/>
</dbReference>
<dbReference type="PANTHER" id="PTHR32343:SF22">
    <property type="entry name" value="LD29830P"/>
    <property type="match status" value="1"/>
</dbReference>